<dbReference type="PRINTS" id="PR00992">
    <property type="entry name" value="ALARACEMASE"/>
</dbReference>
<dbReference type="GO" id="GO:0008784">
    <property type="term" value="F:alanine racemase activity"/>
    <property type="evidence" value="ECO:0007669"/>
    <property type="project" value="UniProtKB-UniRule"/>
</dbReference>
<dbReference type="OrthoDB" id="9813814at2"/>
<feature type="domain" description="Alanine racemase C-terminal" evidence="8">
    <location>
        <begin position="247"/>
        <end position="375"/>
    </location>
</feature>
<dbReference type="Pfam" id="PF00842">
    <property type="entry name" value="Ala_racemase_C"/>
    <property type="match status" value="1"/>
</dbReference>
<comment type="catalytic activity">
    <reaction evidence="1 5">
        <text>L-alanine = D-alanine</text>
        <dbReference type="Rhea" id="RHEA:20249"/>
        <dbReference type="ChEBI" id="CHEBI:57416"/>
        <dbReference type="ChEBI" id="CHEBI:57972"/>
        <dbReference type="EC" id="5.1.1.1"/>
    </reaction>
</comment>
<dbReference type="PANTHER" id="PTHR30511">
    <property type="entry name" value="ALANINE RACEMASE"/>
    <property type="match status" value="1"/>
</dbReference>
<evidence type="ECO:0000259" key="8">
    <source>
        <dbReference type="SMART" id="SM01005"/>
    </source>
</evidence>
<dbReference type="AlphaFoldDB" id="A0A1E5G071"/>
<feature type="active site" description="Proton acceptor; specific for D-alanine" evidence="5">
    <location>
        <position position="40"/>
    </location>
</feature>
<evidence type="ECO:0000256" key="4">
    <source>
        <dbReference type="ARBA" id="ARBA00023235"/>
    </source>
</evidence>
<gene>
    <name evidence="9" type="ORF">BHF68_10810</name>
</gene>
<evidence type="ECO:0000256" key="6">
    <source>
        <dbReference type="PIRSR" id="PIRSR600821-50"/>
    </source>
</evidence>
<dbReference type="NCBIfam" id="TIGR00492">
    <property type="entry name" value="alr"/>
    <property type="match status" value="1"/>
</dbReference>
<dbReference type="InterPro" id="IPR011079">
    <property type="entry name" value="Ala_racemase_C"/>
</dbReference>
<protein>
    <recommendedName>
        <fullName evidence="5">Alanine racemase</fullName>
        <ecNumber evidence="5">5.1.1.1</ecNumber>
    </recommendedName>
</protein>
<comment type="function">
    <text evidence="5">Catalyzes the interconversion of L-alanine and D-alanine. May also act on other amino acids.</text>
</comment>
<dbReference type="GO" id="GO:0030170">
    <property type="term" value="F:pyridoxal phosphate binding"/>
    <property type="evidence" value="ECO:0007669"/>
    <property type="project" value="UniProtKB-UniRule"/>
</dbReference>
<evidence type="ECO:0000313" key="10">
    <source>
        <dbReference type="Proteomes" id="UP000094296"/>
    </source>
</evidence>
<proteinExistence type="inferred from homology"/>
<dbReference type="SUPFAM" id="SSF51419">
    <property type="entry name" value="PLP-binding barrel"/>
    <property type="match status" value="1"/>
</dbReference>
<dbReference type="CDD" id="cd00430">
    <property type="entry name" value="PLPDE_III_AR"/>
    <property type="match status" value="1"/>
</dbReference>
<keyword evidence="10" id="KW-1185">Reference proteome</keyword>
<sequence>MSIGLYRPTWAEVNLGAIKSNFFELQRQVGSSTAVMPIVKANAYGHGSIQIAKTLEEIGAKYLAVASLEEALELREAGITAPVLIFGYVPTSAAELIVKHNFTITVIEQAMIKELHTAALKNNSQAKVHLKIDTGMGRLGLLDFTEFKEVIELLDSYQGVVLEAIYSHLACSDEVDKAYSIAQYERFKAYIDYVGKRTNKPSVHLANSGAIIDLPKYAHDYVRAGISLYGYYPSAEVNKERVKLLPAMEFKTKVVYLKEVAANTCIGYGATYKTDKQSLIATLPVGYADGYNRLLSNSGKVIVRGMKVPVVGRVCMDQIMIDVTGVPNIQRGDEVVLFGKQSNQQVTVDDIAKQLNTINYEVVCAISSRVPRIYI</sequence>
<dbReference type="InterPro" id="IPR009006">
    <property type="entry name" value="Ala_racemase/Decarboxylase_C"/>
</dbReference>
<dbReference type="EC" id="5.1.1.1" evidence="5"/>
<dbReference type="Proteomes" id="UP000094296">
    <property type="component" value="Unassembled WGS sequence"/>
</dbReference>
<accession>A0A1E5G071</accession>
<dbReference type="UniPathway" id="UPA00042">
    <property type="reaction ID" value="UER00497"/>
</dbReference>
<dbReference type="GO" id="GO:0030632">
    <property type="term" value="P:D-alanine biosynthetic process"/>
    <property type="evidence" value="ECO:0007669"/>
    <property type="project" value="UniProtKB-UniRule"/>
</dbReference>
<dbReference type="FunFam" id="2.40.37.10:FF:000006">
    <property type="entry name" value="Alanine racemase"/>
    <property type="match status" value="1"/>
</dbReference>
<keyword evidence="3 5" id="KW-0663">Pyridoxal phosphate</keyword>
<dbReference type="GO" id="GO:0005829">
    <property type="term" value="C:cytosol"/>
    <property type="evidence" value="ECO:0007669"/>
    <property type="project" value="TreeGrafter"/>
</dbReference>
<evidence type="ECO:0000256" key="1">
    <source>
        <dbReference type="ARBA" id="ARBA00000316"/>
    </source>
</evidence>
<dbReference type="FunFam" id="3.20.20.10:FF:000002">
    <property type="entry name" value="Alanine racemase"/>
    <property type="match status" value="1"/>
</dbReference>
<evidence type="ECO:0000313" key="9">
    <source>
        <dbReference type="EMBL" id="OEF95877.1"/>
    </source>
</evidence>
<evidence type="ECO:0000256" key="2">
    <source>
        <dbReference type="ARBA" id="ARBA00001933"/>
    </source>
</evidence>
<comment type="similarity">
    <text evidence="5">Belongs to the alanine racemase family.</text>
</comment>
<dbReference type="InterPro" id="IPR000821">
    <property type="entry name" value="Ala_racemase"/>
</dbReference>
<dbReference type="Pfam" id="PF01168">
    <property type="entry name" value="Ala_racemase_N"/>
    <property type="match status" value="1"/>
</dbReference>
<dbReference type="EMBL" id="MIJE01000034">
    <property type="protein sequence ID" value="OEF95877.1"/>
    <property type="molecule type" value="Genomic_DNA"/>
</dbReference>
<organism evidence="9 10">
    <name type="scientific">Desulfuribacillus alkaliarsenatis</name>
    <dbReference type="NCBI Taxonomy" id="766136"/>
    <lineage>
        <taxon>Bacteria</taxon>
        <taxon>Bacillati</taxon>
        <taxon>Bacillota</taxon>
        <taxon>Desulfuribacillia</taxon>
        <taxon>Desulfuribacillales</taxon>
        <taxon>Desulfuribacillaceae</taxon>
        <taxon>Desulfuribacillus</taxon>
    </lineage>
</organism>
<dbReference type="STRING" id="766136.BHF68_10810"/>
<name>A0A1E5G071_9FIRM</name>
<dbReference type="PANTHER" id="PTHR30511:SF0">
    <property type="entry name" value="ALANINE RACEMASE, CATABOLIC-RELATED"/>
    <property type="match status" value="1"/>
</dbReference>
<keyword evidence="4 5" id="KW-0413">Isomerase</keyword>
<evidence type="ECO:0000256" key="5">
    <source>
        <dbReference type="HAMAP-Rule" id="MF_01201"/>
    </source>
</evidence>
<comment type="pathway">
    <text evidence="5">Amino-acid biosynthesis; D-alanine biosynthesis; D-alanine from L-alanine: step 1/1.</text>
</comment>
<dbReference type="GO" id="GO:0009252">
    <property type="term" value="P:peptidoglycan biosynthetic process"/>
    <property type="evidence" value="ECO:0007669"/>
    <property type="project" value="TreeGrafter"/>
</dbReference>
<comment type="cofactor">
    <cofactor evidence="2 5 6">
        <name>pyridoxal 5'-phosphate</name>
        <dbReference type="ChEBI" id="CHEBI:597326"/>
    </cofactor>
</comment>
<dbReference type="InterPro" id="IPR001608">
    <property type="entry name" value="Ala_racemase_N"/>
</dbReference>
<feature type="active site" description="Proton acceptor; specific for L-alanine" evidence="5">
    <location>
        <position position="268"/>
    </location>
</feature>
<dbReference type="SMART" id="SM01005">
    <property type="entry name" value="Ala_racemase_C"/>
    <property type="match status" value="1"/>
</dbReference>
<dbReference type="Gene3D" id="2.40.37.10">
    <property type="entry name" value="Lyase, Ornithine Decarboxylase, Chain A, domain 1"/>
    <property type="match status" value="1"/>
</dbReference>
<dbReference type="RefSeq" id="WP_069644149.1">
    <property type="nucleotide sequence ID" value="NZ_MIJE01000034.1"/>
</dbReference>
<evidence type="ECO:0000256" key="3">
    <source>
        <dbReference type="ARBA" id="ARBA00022898"/>
    </source>
</evidence>
<dbReference type="InterPro" id="IPR029066">
    <property type="entry name" value="PLP-binding_barrel"/>
</dbReference>
<dbReference type="Gene3D" id="3.20.20.10">
    <property type="entry name" value="Alanine racemase"/>
    <property type="match status" value="1"/>
</dbReference>
<evidence type="ECO:0000256" key="7">
    <source>
        <dbReference type="PIRSR" id="PIRSR600821-52"/>
    </source>
</evidence>
<dbReference type="SUPFAM" id="SSF50621">
    <property type="entry name" value="Alanine racemase C-terminal domain-like"/>
    <property type="match status" value="1"/>
</dbReference>
<reference evidence="9 10" key="1">
    <citation type="submission" date="2016-09" db="EMBL/GenBank/DDBJ databases">
        <title>Draft genome sequence for the type strain of Desulfuribacillus alkaliarsenatis AHT28, an obligately anaerobic, sulfidogenic bacterium isolated from Russian soda lake sediments.</title>
        <authorList>
            <person name="Abin C.A."/>
            <person name="Hollibaugh J.T."/>
        </authorList>
    </citation>
    <scope>NUCLEOTIDE SEQUENCE [LARGE SCALE GENOMIC DNA]</scope>
    <source>
        <strain evidence="9 10">AHT28</strain>
    </source>
</reference>
<feature type="binding site" evidence="5 7">
    <location>
        <position position="316"/>
    </location>
    <ligand>
        <name>substrate</name>
    </ligand>
</feature>
<dbReference type="HAMAP" id="MF_01201">
    <property type="entry name" value="Ala_racemase"/>
    <property type="match status" value="1"/>
</dbReference>
<feature type="binding site" evidence="5 7">
    <location>
        <position position="138"/>
    </location>
    <ligand>
        <name>substrate</name>
    </ligand>
</feature>
<comment type="caution">
    <text evidence="9">The sequence shown here is derived from an EMBL/GenBank/DDBJ whole genome shotgun (WGS) entry which is preliminary data.</text>
</comment>
<feature type="modified residue" description="N6-(pyridoxal phosphate)lysine" evidence="5 6">
    <location>
        <position position="40"/>
    </location>
</feature>